<evidence type="ECO:0000256" key="2">
    <source>
        <dbReference type="SAM" id="MobiDB-lite"/>
    </source>
</evidence>
<gene>
    <name evidence="3" type="ORF">Rt10032_c06g2785</name>
</gene>
<evidence type="ECO:0000313" key="4">
    <source>
        <dbReference type="Proteomes" id="UP000321518"/>
    </source>
</evidence>
<feature type="compositionally biased region" description="Acidic residues" evidence="2">
    <location>
        <begin position="266"/>
        <end position="284"/>
    </location>
</feature>
<organism evidence="3 4">
    <name type="scientific">Rhodotorula toruloides</name>
    <name type="common">Yeast</name>
    <name type="synonym">Rhodosporidium toruloides</name>
    <dbReference type="NCBI Taxonomy" id="5286"/>
    <lineage>
        <taxon>Eukaryota</taxon>
        <taxon>Fungi</taxon>
        <taxon>Dikarya</taxon>
        <taxon>Basidiomycota</taxon>
        <taxon>Pucciniomycotina</taxon>
        <taxon>Microbotryomycetes</taxon>
        <taxon>Sporidiobolales</taxon>
        <taxon>Sporidiobolaceae</taxon>
        <taxon>Rhodotorula</taxon>
    </lineage>
</organism>
<reference evidence="3 4" key="1">
    <citation type="submission" date="2019-07" db="EMBL/GenBank/DDBJ databases">
        <title>Rhodotorula toruloides NBRC10032 genome sequencing.</title>
        <authorList>
            <person name="Shida Y."/>
            <person name="Takaku H."/>
            <person name="Ogasawara W."/>
            <person name="Mori K."/>
        </authorList>
    </citation>
    <scope>NUCLEOTIDE SEQUENCE [LARGE SCALE GENOMIC DNA]</scope>
    <source>
        <strain evidence="3 4">NBRC10032</strain>
    </source>
</reference>
<dbReference type="Gene3D" id="3.30.760.10">
    <property type="entry name" value="RNA Cap, Translation Initiation Factor Eif4e"/>
    <property type="match status" value="1"/>
</dbReference>
<dbReference type="InterPro" id="IPR023398">
    <property type="entry name" value="TIF_eIF4e-like"/>
</dbReference>
<dbReference type="InterPro" id="IPR015034">
    <property type="entry name" value="Bles03"/>
</dbReference>
<comment type="caution">
    <text evidence="3">The sequence shown here is derived from an EMBL/GenBank/DDBJ whole genome shotgun (WGS) entry which is preliminary data.</text>
</comment>
<evidence type="ECO:0000313" key="3">
    <source>
        <dbReference type="EMBL" id="GEM08768.1"/>
    </source>
</evidence>
<dbReference type="PANTHER" id="PTHR31977:SF1">
    <property type="entry name" value="UPF0696 PROTEIN C11ORF68"/>
    <property type="match status" value="1"/>
</dbReference>
<sequence>MQLGGALIGPATNAECDEFLNAYKPSAADQKYGPWYWVQFGKEEDGVKAEKPAEDLEEGDSNRVKLEKKGKVLVDDLVKQCQHIKDTAPVRSNKAKKLRSQKELREEEYVKFNEEVAKIAKECGIITGKWLFYPTPESVDILWSKIVKALAVEDGVLAQTGAVHTAKVSTTPGDSGSYVICVYCDDSWDKETVGKVFKTLVEDLNCVSSAYKIDAFTILGIDSKHPSGVGSSLYGKNDFMTREEIDESLSRASKAKAAKKNKTLEEEQALDGEGFDPASESEDEERPRKKARN</sequence>
<dbReference type="Pfam" id="PF08939">
    <property type="entry name" value="Bles03"/>
    <property type="match status" value="1"/>
</dbReference>
<accession>A0A511KEG7</accession>
<name>A0A511KEG7_RHOTO</name>
<dbReference type="Proteomes" id="UP000321518">
    <property type="component" value="Unassembled WGS sequence"/>
</dbReference>
<proteinExistence type="inferred from homology"/>
<dbReference type="OrthoDB" id="10067381at2759"/>
<feature type="region of interest" description="Disordered" evidence="2">
    <location>
        <begin position="250"/>
        <end position="293"/>
    </location>
</feature>
<dbReference type="PANTHER" id="PTHR31977">
    <property type="entry name" value="UPF0696 PROTEIN C11ORF68"/>
    <property type="match status" value="1"/>
</dbReference>
<dbReference type="EMBL" id="BJWK01000006">
    <property type="protein sequence ID" value="GEM08768.1"/>
    <property type="molecule type" value="Genomic_DNA"/>
</dbReference>
<dbReference type="SUPFAM" id="SSF55418">
    <property type="entry name" value="eIF4e-like"/>
    <property type="match status" value="1"/>
</dbReference>
<dbReference type="GO" id="GO:0003743">
    <property type="term" value="F:translation initiation factor activity"/>
    <property type="evidence" value="ECO:0007669"/>
    <property type="project" value="UniProtKB-KW"/>
</dbReference>
<dbReference type="AlphaFoldDB" id="A0A511KEG7"/>
<comment type="similarity">
    <text evidence="1">Belongs to the UPF0696 family.</text>
</comment>
<keyword evidence="3" id="KW-0648">Protein biosynthesis</keyword>
<keyword evidence="3" id="KW-0396">Initiation factor</keyword>
<evidence type="ECO:0000256" key="1">
    <source>
        <dbReference type="ARBA" id="ARBA00010568"/>
    </source>
</evidence>
<protein>
    <submittedName>
        <fullName evidence="3">Translation Initiation factor eIF-4e-like domain protein</fullName>
    </submittedName>
</protein>